<dbReference type="OrthoDB" id="1122317at2"/>
<protein>
    <submittedName>
        <fullName evidence="1">Spheroidene monooxygenase</fullName>
    </submittedName>
</protein>
<dbReference type="RefSeq" id="WP_057794671.1">
    <property type="nucleotide sequence ID" value="NZ_LAXJ01000017.1"/>
</dbReference>
<keyword evidence="1" id="KW-0560">Oxidoreductase</keyword>
<name>A0A0T5NS25_9RHOB</name>
<organism evidence="1 2">
    <name type="scientific">Roseovarius atlanticus</name>
    <dbReference type="NCBI Taxonomy" id="1641875"/>
    <lineage>
        <taxon>Bacteria</taxon>
        <taxon>Pseudomonadati</taxon>
        <taxon>Pseudomonadota</taxon>
        <taxon>Alphaproteobacteria</taxon>
        <taxon>Rhodobacterales</taxon>
        <taxon>Roseobacteraceae</taxon>
        <taxon>Roseovarius</taxon>
    </lineage>
</organism>
<proteinExistence type="predicted"/>
<dbReference type="AlphaFoldDB" id="A0A0T5NS25"/>
<dbReference type="Proteomes" id="UP000051295">
    <property type="component" value="Unassembled WGS sequence"/>
</dbReference>
<dbReference type="NCBIfam" id="NF045923">
    <property type="entry name" value="SpheroidMoxCrtARhod"/>
    <property type="match status" value="1"/>
</dbReference>
<dbReference type="CDD" id="cd21650">
    <property type="entry name" value="CrtA-like"/>
    <property type="match status" value="1"/>
</dbReference>
<evidence type="ECO:0000313" key="1">
    <source>
        <dbReference type="EMBL" id="KRS11746.1"/>
    </source>
</evidence>
<dbReference type="EMBL" id="LAXJ01000017">
    <property type="protein sequence ID" value="KRS11746.1"/>
    <property type="molecule type" value="Genomic_DNA"/>
</dbReference>
<reference evidence="1 2" key="1">
    <citation type="submission" date="2015-04" db="EMBL/GenBank/DDBJ databases">
        <title>The draft genome sequence of Roseovarius sp.R12b.</title>
        <authorList>
            <person name="Li G."/>
            <person name="Lai Q."/>
            <person name="Shao Z."/>
            <person name="Yan P."/>
        </authorList>
    </citation>
    <scope>NUCLEOTIDE SEQUENCE [LARGE SCALE GENOMIC DNA]</scope>
    <source>
        <strain evidence="1 2">R12B</strain>
    </source>
</reference>
<dbReference type="InterPro" id="IPR049574">
    <property type="entry name" value="CrtA-like"/>
</dbReference>
<dbReference type="PATRIC" id="fig|1641875.4.peg.772"/>
<keyword evidence="2" id="KW-1185">Reference proteome</keyword>
<dbReference type="GO" id="GO:0004497">
    <property type="term" value="F:monooxygenase activity"/>
    <property type="evidence" value="ECO:0007669"/>
    <property type="project" value="UniProtKB-KW"/>
</dbReference>
<keyword evidence="1" id="KW-0503">Monooxygenase</keyword>
<evidence type="ECO:0000313" key="2">
    <source>
        <dbReference type="Proteomes" id="UP000051295"/>
    </source>
</evidence>
<dbReference type="STRING" id="1641875.XM53_14825"/>
<sequence length="250" mass="27318">MGLPTRTHWPKGDRVIQIVSLSFFRFAPGLSRLWAFTMMGLARPALARVPGIGFWKLCGSGTGEGFTPKPNTGVYAILATWPDLATAQRQTAEAPIFRRYARRAIECYTLFMQTTSVRGAWSGVAPFDPAEAPGAGPVAALTRATIKPLVALRFWRHVPDISTVIGADPNVAFKIGIGEVPLLHQVTFSVWPDTAGMAAFARHDGPHARAIRAVRDGNWFREELYARFNIIADRGTWQGAKPLQHLGVGA</sequence>
<comment type="caution">
    <text evidence="1">The sequence shown here is derived from an EMBL/GenBank/DDBJ whole genome shotgun (WGS) entry which is preliminary data.</text>
</comment>
<accession>A0A0T5NS25</accession>
<gene>
    <name evidence="1" type="ORF">XM53_14825</name>
</gene>